<dbReference type="Gene3D" id="3.30.730.10">
    <property type="entry name" value="AP2/ERF domain"/>
    <property type="match status" value="1"/>
</dbReference>
<dbReference type="GO" id="GO:0003700">
    <property type="term" value="F:DNA-binding transcription factor activity"/>
    <property type="evidence" value="ECO:0007669"/>
    <property type="project" value="InterPro"/>
</dbReference>
<sequence>MSYFSEQLAVKQETVSNKKPKWRGKVAPTKQKNQMRTVRIILRDPDMTDDSSDDEGNTKSKSKTIVREFKIPMLEFSDTYGSLQDSNNAVINLGKKQRVSTRTSSQPQIAASDGLIKYRGVRQRKWGKWAAEIRNPFEGKRDWLGTFSTAEEASDAYESRKLEFEKMAVSLKGCVNRTNRKKSKTRSLVVDEGSDHQKQTISEESVGVIPHSSPSSVLETQSSLVSTIFKNNDKKIETYSTGNNAIDEELLLPDIGLMNPNDGELTLAEIGKDLDFEMEFGAPFLDNIGPQDGLGNIDDFIPSGSDEIMSSDFPDWDFGTLNNEDLDWINDTLKLDEMFMGEQLQ</sequence>
<dbReference type="InterPro" id="IPR016177">
    <property type="entry name" value="DNA-bd_dom_sf"/>
</dbReference>
<dbReference type="InterPro" id="IPR050913">
    <property type="entry name" value="AP2/ERF_ERF"/>
</dbReference>
<dbReference type="SUPFAM" id="SSF54171">
    <property type="entry name" value="DNA-binding domain"/>
    <property type="match status" value="1"/>
</dbReference>
<evidence type="ECO:0000259" key="7">
    <source>
        <dbReference type="PROSITE" id="PS51032"/>
    </source>
</evidence>
<accession>A0A2U1Q1K4</accession>
<comment type="caution">
    <text evidence="8">The sequence shown here is derived from an EMBL/GenBank/DDBJ whole genome shotgun (WGS) entry which is preliminary data.</text>
</comment>
<proteinExistence type="predicted"/>
<evidence type="ECO:0000256" key="3">
    <source>
        <dbReference type="ARBA" id="ARBA00023125"/>
    </source>
</evidence>
<evidence type="ECO:0000256" key="4">
    <source>
        <dbReference type="ARBA" id="ARBA00023163"/>
    </source>
</evidence>
<feature type="region of interest" description="Disordered" evidence="6">
    <location>
        <begin position="1"/>
        <end position="61"/>
    </location>
</feature>
<organism evidence="8 9">
    <name type="scientific">Artemisia annua</name>
    <name type="common">Sweet wormwood</name>
    <dbReference type="NCBI Taxonomy" id="35608"/>
    <lineage>
        <taxon>Eukaryota</taxon>
        <taxon>Viridiplantae</taxon>
        <taxon>Streptophyta</taxon>
        <taxon>Embryophyta</taxon>
        <taxon>Tracheophyta</taxon>
        <taxon>Spermatophyta</taxon>
        <taxon>Magnoliopsida</taxon>
        <taxon>eudicotyledons</taxon>
        <taxon>Gunneridae</taxon>
        <taxon>Pentapetalae</taxon>
        <taxon>asterids</taxon>
        <taxon>campanulids</taxon>
        <taxon>Asterales</taxon>
        <taxon>Asteraceae</taxon>
        <taxon>Asteroideae</taxon>
        <taxon>Anthemideae</taxon>
        <taxon>Artemisiinae</taxon>
        <taxon>Artemisia</taxon>
    </lineage>
</organism>
<reference evidence="8 9" key="1">
    <citation type="journal article" date="2018" name="Mol. Plant">
        <title>The genome of Artemisia annua provides insight into the evolution of Asteraceae family and artemisinin biosynthesis.</title>
        <authorList>
            <person name="Shen Q."/>
            <person name="Zhang L."/>
            <person name="Liao Z."/>
            <person name="Wang S."/>
            <person name="Yan T."/>
            <person name="Shi P."/>
            <person name="Liu M."/>
            <person name="Fu X."/>
            <person name="Pan Q."/>
            <person name="Wang Y."/>
            <person name="Lv Z."/>
            <person name="Lu X."/>
            <person name="Zhang F."/>
            <person name="Jiang W."/>
            <person name="Ma Y."/>
            <person name="Chen M."/>
            <person name="Hao X."/>
            <person name="Li L."/>
            <person name="Tang Y."/>
            <person name="Lv G."/>
            <person name="Zhou Y."/>
            <person name="Sun X."/>
            <person name="Brodelius P.E."/>
            <person name="Rose J.K.C."/>
            <person name="Tang K."/>
        </authorList>
    </citation>
    <scope>NUCLEOTIDE SEQUENCE [LARGE SCALE GENOMIC DNA]</scope>
    <source>
        <strain evidence="9">cv. Huhao1</strain>
        <tissue evidence="8">Leaf</tissue>
    </source>
</reference>
<keyword evidence="2" id="KW-0805">Transcription regulation</keyword>
<evidence type="ECO:0000313" key="8">
    <source>
        <dbReference type="EMBL" id="PWA91855.1"/>
    </source>
</evidence>
<keyword evidence="9" id="KW-1185">Reference proteome</keyword>
<dbReference type="Pfam" id="PF00847">
    <property type="entry name" value="AP2"/>
    <property type="match status" value="1"/>
</dbReference>
<evidence type="ECO:0000313" key="9">
    <source>
        <dbReference type="Proteomes" id="UP000245207"/>
    </source>
</evidence>
<dbReference type="InterPro" id="IPR001471">
    <property type="entry name" value="AP2/ERF_dom"/>
</dbReference>
<evidence type="ECO:0000256" key="5">
    <source>
        <dbReference type="ARBA" id="ARBA00023242"/>
    </source>
</evidence>
<dbReference type="InterPro" id="IPR036955">
    <property type="entry name" value="AP2/ERF_dom_sf"/>
</dbReference>
<dbReference type="STRING" id="35608.A0A2U1Q1K4"/>
<dbReference type="GO" id="GO:0003677">
    <property type="term" value="F:DNA binding"/>
    <property type="evidence" value="ECO:0007669"/>
    <property type="project" value="UniProtKB-KW"/>
</dbReference>
<dbReference type="PROSITE" id="PS51032">
    <property type="entry name" value="AP2_ERF"/>
    <property type="match status" value="1"/>
</dbReference>
<dbReference type="SMART" id="SM00380">
    <property type="entry name" value="AP2"/>
    <property type="match status" value="1"/>
</dbReference>
<dbReference type="OrthoDB" id="1917565at2759"/>
<keyword evidence="4" id="KW-0804">Transcription</keyword>
<dbReference type="PANTHER" id="PTHR31194">
    <property type="entry name" value="SHN SHINE , DNA BINDING / TRANSCRIPTION FACTOR"/>
    <property type="match status" value="1"/>
</dbReference>
<evidence type="ECO:0000256" key="6">
    <source>
        <dbReference type="SAM" id="MobiDB-lite"/>
    </source>
</evidence>
<evidence type="ECO:0000256" key="2">
    <source>
        <dbReference type="ARBA" id="ARBA00023015"/>
    </source>
</evidence>
<feature type="domain" description="AP2/ERF" evidence="7">
    <location>
        <begin position="117"/>
        <end position="178"/>
    </location>
</feature>
<comment type="subcellular location">
    <subcellularLocation>
        <location evidence="1">Nucleus</location>
    </subcellularLocation>
</comment>
<name>A0A2U1Q1K4_ARTAN</name>
<protein>
    <submittedName>
        <fullName evidence="8">DNA-binding domain-containing protein</fullName>
    </submittedName>
</protein>
<dbReference type="PANTHER" id="PTHR31194:SF62">
    <property type="entry name" value="ETHYLENE-RESPONSIVE TRANSCRIPTION FACTOR ERF118"/>
    <property type="match status" value="1"/>
</dbReference>
<dbReference type="EMBL" id="PKPP01000513">
    <property type="protein sequence ID" value="PWA91855.1"/>
    <property type="molecule type" value="Genomic_DNA"/>
</dbReference>
<dbReference type="CDD" id="cd00018">
    <property type="entry name" value="AP2"/>
    <property type="match status" value="1"/>
</dbReference>
<evidence type="ECO:0000256" key="1">
    <source>
        <dbReference type="ARBA" id="ARBA00004123"/>
    </source>
</evidence>
<keyword evidence="5" id="KW-0539">Nucleus</keyword>
<keyword evidence="3 8" id="KW-0238">DNA-binding</keyword>
<dbReference type="Proteomes" id="UP000245207">
    <property type="component" value="Unassembled WGS sequence"/>
</dbReference>
<dbReference type="PRINTS" id="PR00367">
    <property type="entry name" value="ETHRSPELEMNT"/>
</dbReference>
<dbReference type="GO" id="GO:0005634">
    <property type="term" value="C:nucleus"/>
    <property type="evidence" value="ECO:0007669"/>
    <property type="project" value="UniProtKB-SubCell"/>
</dbReference>
<dbReference type="AlphaFoldDB" id="A0A2U1Q1K4"/>
<gene>
    <name evidence="8" type="ORF">CTI12_AA086990</name>
</gene>